<comment type="caution">
    <text evidence="11">The sequence shown here is derived from an EMBL/GenBank/DDBJ whole genome shotgun (WGS) entry which is preliminary data.</text>
</comment>
<gene>
    <name evidence="11" type="ORF">EQG66_08770</name>
</gene>
<dbReference type="OrthoDB" id="9805698at2"/>
<sequence length="408" mass="44217">MTMARLPDAPWRHRPGFDALCALLGAADGATRLVGGAVRDGLLGVDVADIDLATALLPDEVTQRLSQAGIKVVPTGLAHGTVTAVIDHRPVEITTLRSDISTDGRRATIAYTDDWREDAARRDFTINALYADPATGEVYDYFGGLEDLEARHVRFIGDPAQRIAEDHLRILRYFRFLARFGALPPDAAAYAACRANANSLMALSRERIADELLKLLALPEPSAVLRLMIEGGIFAPVLPEIDGAGLARLEALIMREQQAALETPPAAVLRLCALLPPDAAVGEQVAARLKLSNKARKRIVTALAPPPAHGCAQELVYRVGTEAAFDLILLDRTEMPRDMCALSHWNIPVFPLSGRDIIALGIVAGPNVANLLSTSKEQWIAEGFPDRDRARAIAQAQVAEFLRERQNS</sequence>
<dbReference type="PANTHER" id="PTHR46173:SF1">
    <property type="entry name" value="CCA TRNA NUCLEOTIDYLTRANSFERASE 1, MITOCHONDRIAL"/>
    <property type="match status" value="1"/>
</dbReference>
<dbReference type="InterPro" id="IPR050264">
    <property type="entry name" value="Bact_CCA-adding_enz_type3_sf"/>
</dbReference>
<dbReference type="GO" id="GO:0000166">
    <property type="term" value="F:nucleotide binding"/>
    <property type="evidence" value="ECO:0007669"/>
    <property type="project" value="UniProtKB-KW"/>
</dbReference>
<evidence type="ECO:0000256" key="8">
    <source>
        <dbReference type="RuleBase" id="RU003953"/>
    </source>
</evidence>
<evidence type="ECO:0000256" key="5">
    <source>
        <dbReference type="ARBA" id="ARBA00022723"/>
    </source>
</evidence>
<dbReference type="GO" id="GO:0046872">
    <property type="term" value="F:metal ion binding"/>
    <property type="evidence" value="ECO:0007669"/>
    <property type="project" value="UniProtKB-KW"/>
</dbReference>
<keyword evidence="4" id="KW-0548">Nucleotidyltransferase</keyword>
<evidence type="ECO:0000313" key="12">
    <source>
        <dbReference type="Proteomes" id="UP000290958"/>
    </source>
</evidence>
<dbReference type="GO" id="GO:0008033">
    <property type="term" value="P:tRNA processing"/>
    <property type="evidence" value="ECO:0007669"/>
    <property type="project" value="UniProtKB-KW"/>
</dbReference>
<dbReference type="InterPro" id="IPR043519">
    <property type="entry name" value="NT_sf"/>
</dbReference>
<dbReference type="Gene3D" id="3.30.460.10">
    <property type="entry name" value="Beta Polymerase, domain 2"/>
    <property type="match status" value="1"/>
</dbReference>
<keyword evidence="7" id="KW-0460">Magnesium</keyword>
<accession>A0A4Q1KGV7</accession>
<evidence type="ECO:0000259" key="10">
    <source>
        <dbReference type="Pfam" id="PF12627"/>
    </source>
</evidence>
<dbReference type="Pfam" id="PF12627">
    <property type="entry name" value="PolyA_pol_RNAbd"/>
    <property type="match status" value="1"/>
</dbReference>
<evidence type="ECO:0000256" key="4">
    <source>
        <dbReference type="ARBA" id="ARBA00022695"/>
    </source>
</evidence>
<keyword evidence="5" id="KW-0479">Metal-binding</keyword>
<keyword evidence="8" id="KW-0694">RNA-binding</keyword>
<dbReference type="GO" id="GO:0016779">
    <property type="term" value="F:nucleotidyltransferase activity"/>
    <property type="evidence" value="ECO:0007669"/>
    <property type="project" value="UniProtKB-KW"/>
</dbReference>
<reference evidence="12" key="1">
    <citation type="submission" date="2019-01" db="EMBL/GenBank/DDBJ databases">
        <title>Cytophagaceae bacterium strain CAR-16.</title>
        <authorList>
            <person name="Chen W.-M."/>
        </authorList>
    </citation>
    <scope>NUCLEOTIDE SEQUENCE [LARGE SCALE GENOMIC DNA]</scope>
    <source>
        <strain evidence="12">CHR27</strain>
    </source>
</reference>
<evidence type="ECO:0000256" key="7">
    <source>
        <dbReference type="ARBA" id="ARBA00022842"/>
    </source>
</evidence>
<comment type="cofactor">
    <cofactor evidence="1">
        <name>Mg(2+)</name>
        <dbReference type="ChEBI" id="CHEBI:18420"/>
    </cofactor>
</comment>
<evidence type="ECO:0000256" key="1">
    <source>
        <dbReference type="ARBA" id="ARBA00001946"/>
    </source>
</evidence>
<dbReference type="InterPro" id="IPR032828">
    <property type="entry name" value="PolyA_RNA-bd"/>
</dbReference>
<feature type="domain" description="Poly A polymerase head" evidence="9">
    <location>
        <begin position="32"/>
        <end position="154"/>
    </location>
</feature>
<organism evidence="11 12">
    <name type="scientific">Sphingobium fluviale</name>
    <dbReference type="NCBI Taxonomy" id="2506423"/>
    <lineage>
        <taxon>Bacteria</taxon>
        <taxon>Pseudomonadati</taxon>
        <taxon>Pseudomonadota</taxon>
        <taxon>Alphaproteobacteria</taxon>
        <taxon>Sphingomonadales</taxon>
        <taxon>Sphingomonadaceae</taxon>
        <taxon>Sphingobium</taxon>
    </lineage>
</organism>
<dbReference type="AlphaFoldDB" id="A0A4Q1KGV7"/>
<evidence type="ECO:0000259" key="9">
    <source>
        <dbReference type="Pfam" id="PF01743"/>
    </source>
</evidence>
<comment type="similarity">
    <text evidence="8">Belongs to the tRNA nucleotidyltransferase/poly(A) polymerase family.</text>
</comment>
<protein>
    <submittedName>
        <fullName evidence="11">CCA tRNA nucleotidyltransferase</fullName>
    </submittedName>
</protein>
<keyword evidence="12" id="KW-1185">Reference proteome</keyword>
<dbReference type="Pfam" id="PF01743">
    <property type="entry name" value="PolyA_pol"/>
    <property type="match status" value="1"/>
</dbReference>
<feature type="domain" description="tRNA nucleotidyltransferase/poly(A) polymerase RNA and SrmB- binding" evidence="10">
    <location>
        <begin position="190"/>
        <end position="242"/>
    </location>
</feature>
<keyword evidence="3" id="KW-0819">tRNA processing</keyword>
<evidence type="ECO:0000256" key="3">
    <source>
        <dbReference type="ARBA" id="ARBA00022694"/>
    </source>
</evidence>
<dbReference type="EMBL" id="SBKP01000007">
    <property type="protein sequence ID" value="RXR28797.1"/>
    <property type="molecule type" value="Genomic_DNA"/>
</dbReference>
<dbReference type="CDD" id="cd05398">
    <property type="entry name" value="NT_ClassII-CCAase"/>
    <property type="match status" value="1"/>
</dbReference>
<dbReference type="Proteomes" id="UP000290958">
    <property type="component" value="Unassembled WGS sequence"/>
</dbReference>
<dbReference type="InterPro" id="IPR002646">
    <property type="entry name" value="PolA_pol_head_dom"/>
</dbReference>
<dbReference type="Gene3D" id="1.10.3090.10">
    <property type="entry name" value="cca-adding enzyme, domain 2"/>
    <property type="match status" value="1"/>
</dbReference>
<dbReference type="SUPFAM" id="SSF81301">
    <property type="entry name" value="Nucleotidyltransferase"/>
    <property type="match status" value="1"/>
</dbReference>
<name>A0A4Q1KGV7_9SPHN</name>
<dbReference type="SUPFAM" id="SSF81891">
    <property type="entry name" value="Poly A polymerase C-terminal region-like"/>
    <property type="match status" value="1"/>
</dbReference>
<keyword evidence="6" id="KW-0547">Nucleotide-binding</keyword>
<dbReference type="PANTHER" id="PTHR46173">
    <property type="entry name" value="CCA TRNA NUCLEOTIDYLTRANSFERASE 1, MITOCHONDRIAL"/>
    <property type="match status" value="1"/>
</dbReference>
<evidence type="ECO:0000313" key="11">
    <source>
        <dbReference type="EMBL" id="RXR28797.1"/>
    </source>
</evidence>
<evidence type="ECO:0000256" key="6">
    <source>
        <dbReference type="ARBA" id="ARBA00022741"/>
    </source>
</evidence>
<keyword evidence="2 8" id="KW-0808">Transferase</keyword>
<dbReference type="GO" id="GO:0000049">
    <property type="term" value="F:tRNA binding"/>
    <property type="evidence" value="ECO:0007669"/>
    <property type="project" value="TreeGrafter"/>
</dbReference>
<evidence type="ECO:0000256" key="2">
    <source>
        <dbReference type="ARBA" id="ARBA00022679"/>
    </source>
</evidence>
<proteinExistence type="inferred from homology"/>